<evidence type="ECO:0000313" key="10">
    <source>
        <dbReference type="Proteomes" id="UP000824890"/>
    </source>
</evidence>
<name>A0ABQ8DQB8_BRANA</name>
<dbReference type="Pfam" id="PF03720">
    <property type="entry name" value="UDPG_MGDP_dh_C"/>
    <property type="match status" value="1"/>
</dbReference>
<dbReference type="EMBL" id="JAGKQM010000003">
    <property type="protein sequence ID" value="KAH0931564.1"/>
    <property type="molecule type" value="Genomic_DNA"/>
</dbReference>
<keyword evidence="6" id="KW-0862">Zinc</keyword>
<feature type="domain" description="C2H2-type" evidence="8">
    <location>
        <begin position="849"/>
        <end position="876"/>
    </location>
</feature>
<comment type="similarity">
    <text evidence="2">Belongs to the UDP-glucose/GDP-mannose dehydrogenase family.</text>
</comment>
<evidence type="ECO:0000256" key="4">
    <source>
        <dbReference type="ARBA" id="ARBA00023002"/>
    </source>
</evidence>
<accession>A0ABQ8DQB8</accession>
<sequence>VQSYDVCQGHFRNILTYINSPLAPLFFNIVRLAINLTRGYTACTKNFMRRGSICVGDPQKIHLTSTMVKICCIGAGYVGGPTMAVIALKCPSVEVAVVDISVPRINAWNSDQLPIYEPGLDDVVKQCRGKNLFFSTDVEKHVREADIVFVSVNTPTKTRGLGAGKAADLTYWESAARMIADVSVSDKIVVEKSTVPVKTAEAIEKILTHNSKGIKFQILSNPEFLAEGTAIEDLFKPDRVLIGGRETTEGFAAVKALKDVYSQWVPEERILTTNLWSAELSKLAANAFLAQRISSVNAMSALCEATGANVSEVSYAVGKDSRIGPKFLNSSVGFGGSCFQKDILNLVYICECNGLPEVAEYWKQVIKINDYQKTRFVNRIVSSMFNTVSNKRIAVLGFAFKKDTGDTRETPAIDVCKGLLGDKARISIYDPQVTEEQIQRDLTMNKFDWDHPLHLQPMSPTTVKQVSVAWDAYAATKDAHGICILTEWDEFKKLDYERIFENMQKPAFVFDGRNVVDAEKLRKIGFIVYSIEQHQRGVLRPLKNTHSPKEDAPTRQKRELSCYYGLRQNPKKTTHKSFALESSEPRKKILFRCGECGKGFRYEKCLSNHQAGAHLSTVQRVCEESIKSLCGSFSLVRKKKRSSRVVRYKKTSFTTFLGSSSVFGESDEELEVAECLILLSKSSPKIVVDRGKLVGEATDAIPERLNGYLRGKKVRRAAEFEYGFLREEKKLLEEGESNEIDQQLVGEAMEAVPETIHGYLRGKKLEERVSIHEASKEPASFLGGSSEIDQQEQRRACGFDSVMISGYETWKEAASFLGHKFELGIGALECSDSDDEIVTESSGKGNAEHQCRLCSKVFSSYQALGGHQTSHRMSKSKSKKSCREESVELDDDAAQV</sequence>
<organism evidence="9 10">
    <name type="scientific">Brassica napus</name>
    <name type="common">Rape</name>
    <dbReference type="NCBI Taxonomy" id="3708"/>
    <lineage>
        <taxon>Eukaryota</taxon>
        <taxon>Viridiplantae</taxon>
        <taxon>Streptophyta</taxon>
        <taxon>Embryophyta</taxon>
        <taxon>Tracheophyta</taxon>
        <taxon>Spermatophyta</taxon>
        <taxon>Magnoliopsida</taxon>
        <taxon>eudicotyledons</taxon>
        <taxon>Gunneridae</taxon>
        <taxon>Pentapetalae</taxon>
        <taxon>rosids</taxon>
        <taxon>malvids</taxon>
        <taxon>Brassicales</taxon>
        <taxon>Brassicaceae</taxon>
        <taxon>Brassiceae</taxon>
        <taxon>Brassica</taxon>
    </lineage>
</organism>
<dbReference type="PANTHER" id="PTHR11374">
    <property type="entry name" value="UDP-GLUCOSE DEHYDROGENASE/UDP-MANNAC DEHYDROGENASE"/>
    <property type="match status" value="1"/>
</dbReference>
<dbReference type="Pfam" id="PF13912">
    <property type="entry name" value="zf-C2H2_6"/>
    <property type="match status" value="1"/>
</dbReference>
<feature type="compositionally biased region" description="Acidic residues" evidence="7">
    <location>
        <begin position="887"/>
        <end position="896"/>
    </location>
</feature>
<keyword evidence="10" id="KW-1185">Reference proteome</keyword>
<keyword evidence="4" id="KW-0560">Oxidoreductase</keyword>
<dbReference type="SUPFAM" id="SSF51735">
    <property type="entry name" value="NAD(P)-binding Rossmann-fold domains"/>
    <property type="match status" value="1"/>
</dbReference>
<keyword evidence="5" id="KW-0520">NAD</keyword>
<dbReference type="EC" id="1.1.1.22" evidence="3"/>
<dbReference type="SUPFAM" id="SSF57667">
    <property type="entry name" value="beta-beta-alpha zinc fingers"/>
    <property type="match status" value="1"/>
</dbReference>
<dbReference type="InterPro" id="IPR014026">
    <property type="entry name" value="UDP-Glc/GDP-Man_DH_dimer"/>
</dbReference>
<keyword evidence="6" id="KW-0479">Metal-binding</keyword>
<dbReference type="Gene3D" id="1.20.5.100">
    <property type="entry name" value="Cytochrome c1, transmembrane anchor, C-terminal"/>
    <property type="match status" value="1"/>
</dbReference>
<dbReference type="PROSITE" id="PS50157">
    <property type="entry name" value="ZINC_FINGER_C2H2_2"/>
    <property type="match status" value="2"/>
</dbReference>
<reference evidence="9 10" key="1">
    <citation type="submission" date="2021-05" db="EMBL/GenBank/DDBJ databases">
        <title>Genome Assembly of Synthetic Allotetraploid Brassica napus Reveals Homoeologous Exchanges between Subgenomes.</title>
        <authorList>
            <person name="Davis J.T."/>
        </authorList>
    </citation>
    <scope>NUCLEOTIDE SEQUENCE [LARGE SCALE GENOMIC DNA]</scope>
    <source>
        <strain evidence="10">cv. Da-Ae</strain>
        <tissue evidence="9">Seedling</tissue>
    </source>
</reference>
<dbReference type="NCBIfam" id="TIGR03026">
    <property type="entry name" value="NDP-sugDHase"/>
    <property type="match status" value="1"/>
</dbReference>
<dbReference type="PIRSF" id="PIRSF500133">
    <property type="entry name" value="UDPglc_DH_euk"/>
    <property type="match status" value="1"/>
</dbReference>
<evidence type="ECO:0000256" key="7">
    <source>
        <dbReference type="SAM" id="MobiDB-lite"/>
    </source>
</evidence>
<evidence type="ECO:0000256" key="6">
    <source>
        <dbReference type="PROSITE-ProRule" id="PRU00042"/>
    </source>
</evidence>
<evidence type="ECO:0000256" key="3">
    <source>
        <dbReference type="ARBA" id="ARBA00012954"/>
    </source>
</evidence>
<evidence type="ECO:0000313" key="9">
    <source>
        <dbReference type="EMBL" id="KAH0931564.1"/>
    </source>
</evidence>
<dbReference type="SMART" id="SM00984">
    <property type="entry name" value="UDPG_MGDP_dh_C"/>
    <property type="match status" value="1"/>
</dbReference>
<feature type="region of interest" description="Disordered" evidence="7">
    <location>
        <begin position="865"/>
        <end position="896"/>
    </location>
</feature>
<dbReference type="Proteomes" id="UP000824890">
    <property type="component" value="Unassembled WGS sequence"/>
</dbReference>
<dbReference type="InterPro" id="IPR001732">
    <property type="entry name" value="UDP-Glc/GDP-Man_DH_N"/>
</dbReference>
<evidence type="ECO:0000256" key="2">
    <source>
        <dbReference type="ARBA" id="ARBA00006601"/>
    </source>
</evidence>
<dbReference type="InterPro" id="IPR008927">
    <property type="entry name" value="6-PGluconate_DH-like_C_sf"/>
</dbReference>
<dbReference type="InterPro" id="IPR028356">
    <property type="entry name" value="UDPglc_DH_euk"/>
</dbReference>
<dbReference type="PROSITE" id="PS00028">
    <property type="entry name" value="ZINC_FINGER_C2H2_1"/>
    <property type="match status" value="2"/>
</dbReference>
<keyword evidence="6" id="KW-0863">Zinc-finger</keyword>
<gene>
    <name evidence="9" type="ORF">HID58_008681</name>
</gene>
<dbReference type="InterPro" id="IPR036220">
    <property type="entry name" value="UDP-Glc/GDP-Man_DH_C_sf"/>
</dbReference>
<proteinExistence type="inferred from homology"/>
<feature type="domain" description="C2H2-type" evidence="8">
    <location>
        <begin position="591"/>
        <end position="619"/>
    </location>
</feature>
<dbReference type="InterPro" id="IPR013087">
    <property type="entry name" value="Znf_C2H2_type"/>
</dbReference>
<evidence type="ECO:0000259" key="8">
    <source>
        <dbReference type="PROSITE" id="PS50157"/>
    </source>
</evidence>
<dbReference type="SUPFAM" id="SSF48179">
    <property type="entry name" value="6-phosphogluconate dehydrogenase C-terminal domain-like"/>
    <property type="match status" value="1"/>
</dbReference>
<dbReference type="Pfam" id="PF03721">
    <property type="entry name" value="UDPG_MGDP_dh_N"/>
    <property type="match status" value="1"/>
</dbReference>
<dbReference type="InterPro" id="IPR017476">
    <property type="entry name" value="UDP-Glc/GDP-Man"/>
</dbReference>
<comment type="caution">
    <text evidence="9">The sequence shown here is derived from an EMBL/GenBank/DDBJ whole genome shotgun (WGS) entry which is preliminary data.</text>
</comment>
<dbReference type="SUPFAM" id="SSF52413">
    <property type="entry name" value="UDP-glucose/GDP-mannose dehydrogenase C-terminal domain"/>
    <property type="match status" value="1"/>
</dbReference>
<dbReference type="SMART" id="SM00355">
    <property type="entry name" value="ZnF_C2H2"/>
    <property type="match status" value="2"/>
</dbReference>
<dbReference type="InterPro" id="IPR036291">
    <property type="entry name" value="NAD(P)-bd_dom_sf"/>
</dbReference>
<feature type="non-terminal residue" evidence="9">
    <location>
        <position position="1"/>
    </location>
</feature>
<dbReference type="PANTHER" id="PTHR11374:SF60">
    <property type="entry name" value="UDP-GLUCOSE 6-DEHYDROGENASE 3"/>
    <property type="match status" value="1"/>
</dbReference>
<dbReference type="PIRSF" id="PIRSF000124">
    <property type="entry name" value="UDPglc_GDPman_dh"/>
    <property type="match status" value="1"/>
</dbReference>
<dbReference type="InterPro" id="IPR014027">
    <property type="entry name" value="UDP-Glc/GDP-Man_DH_C"/>
</dbReference>
<evidence type="ECO:0000256" key="5">
    <source>
        <dbReference type="ARBA" id="ARBA00023027"/>
    </source>
</evidence>
<feature type="compositionally biased region" description="Basic residues" evidence="7">
    <location>
        <begin position="869"/>
        <end position="880"/>
    </location>
</feature>
<dbReference type="InterPro" id="IPR036236">
    <property type="entry name" value="Znf_C2H2_sf"/>
</dbReference>
<dbReference type="Pfam" id="PF00984">
    <property type="entry name" value="UDPG_MGDP_dh"/>
    <property type="match status" value="1"/>
</dbReference>
<protein>
    <recommendedName>
        <fullName evidence="3">UDP-glucose 6-dehydrogenase</fullName>
        <ecNumber evidence="3">1.1.1.22</ecNumber>
    </recommendedName>
</protein>
<dbReference type="Gene3D" id="3.40.50.720">
    <property type="entry name" value="NAD(P)-binding Rossmann-like Domain"/>
    <property type="match status" value="2"/>
</dbReference>
<evidence type="ECO:0000256" key="1">
    <source>
        <dbReference type="ARBA" id="ARBA00004701"/>
    </source>
</evidence>
<comment type="pathway">
    <text evidence="1">Nucleotide-sugar biosynthesis; UDP-alpha-D-glucuronate biosynthesis; UDP-alpha-D-glucuronate from UDP-alpha-D-glucose: step 1/1.</text>
</comment>